<comment type="caution">
    <text evidence="1">The sequence shown here is derived from an EMBL/GenBank/DDBJ whole genome shotgun (WGS) entry which is preliminary data.</text>
</comment>
<gene>
    <name evidence="1" type="ORF">DSO57_1001587</name>
</gene>
<dbReference type="Proteomes" id="UP001165960">
    <property type="component" value="Unassembled WGS sequence"/>
</dbReference>
<evidence type="ECO:0000313" key="2">
    <source>
        <dbReference type="Proteomes" id="UP001165960"/>
    </source>
</evidence>
<sequence length="103" mass="12115">MGATHPNLKALYYHSALNIIHTSRRAWILENKPIYVTLMIHQWKLEVMRYLERIHKFGHLIPGKFQTRGAAIANCQYLRYNSIGKRIEPIWRAGSPIDFNLEI</sequence>
<proteinExistence type="predicted"/>
<accession>A0ACC2SB79</accession>
<protein>
    <submittedName>
        <fullName evidence="1">Uncharacterized protein</fullName>
    </submittedName>
</protein>
<keyword evidence="2" id="KW-1185">Reference proteome</keyword>
<dbReference type="EMBL" id="QTSX02005683">
    <property type="protein sequence ID" value="KAJ9059516.1"/>
    <property type="molecule type" value="Genomic_DNA"/>
</dbReference>
<reference evidence="1" key="1">
    <citation type="submission" date="2022-04" db="EMBL/GenBank/DDBJ databases">
        <title>Genome of the entomopathogenic fungus Entomophthora muscae.</title>
        <authorList>
            <person name="Elya C."/>
            <person name="Lovett B.R."/>
            <person name="Lee E."/>
            <person name="Macias A.M."/>
            <person name="Hajek A.E."/>
            <person name="De Bivort B.L."/>
            <person name="Kasson M.T."/>
            <person name="De Fine Licht H.H."/>
            <person name="Stajich J.E."/>
        </authorList>
    </citation>
    <scope>NUCLEOTIDE SEQUENCE</scope>
    <source>
        <strain evidence="1">Berkeley</strain>
    </source>
</reference>
<organism evidence="1 2">
    <name type="scientific">Entomophthora muscae</name>
    <dbReference type="NCBI Taxonomy" id="34485"/>
    <lineage>
        <taxon>Eukaryota</taxon>
        <taxon>Fungi</taxon>
        <taxon>Fungi incertae sedis</taxon>
        <taxon>Zoopagomycota</taxon>
        <taxon>Entomophthoromycotina</taxon>
        <taxon>Entomophthoromycetes</taxon>
        <taxon>Entomophthorales</taxon>
        <taxon>Entomophthoraceae</taxon>
        <taxon>Entomophthora</taxon>
    </lineage>
</organism>
<evidence type="ECO:0000313" key="1">
    <source>
        <dbReference type="EMBL" id="KAJ9059516.1"/>
    </source>
</evidence>
<name>A0ACC2SB79_9FUNG</name>